<protein>
    <submittedName>
        <fullName evidence="3">Uncharacterized protein</fullName>
    </submittedName>
</protein>
<keyword evidence="2" id="KW-0472">Membrane</keyword>
<evidence type="ECO:0000256" key="1">
    <source>
        <dbReference type="SAM" id="Coils"/>
    </source>
</evidence>
<proteinExistence type="predicted"/>
<gene>
    <name evidence="3" type="ORF">AVEN_117939_1</name>
</gene>
<keyword evidence="2" id="KW-0812">Transmembrane</keyword>
<sequence length="246" mass="27932">MVRSRLLSRWDPDSNPDSQTTAVFLGLAHVKYVGVRRPYAGGTRKFGEGVNRLLQSIKKLQTEVVEVNKKVDAFLRKFTGGDFPTVFPEPLPLGIRLPINCDEDIDLNNKLLDTGFQITLIRHLHAEGIGKSSISFLSRIIKILLAPNVAVLYSRLGRKGKKTFMELKHVFKSILTAILSCYLEVTIFALFNSRFFRCLKEKEELHGMLPIDSSQLENVKGELLKLTKKETMAQRSLDRRAEETEE</sequence>
<keyword evidence="2" id="KW-1133">Transmembrane helix</keyword>
<name>A0A4Y2KSD0_ARAVE</name>
<dbReference type="Proteomes" id="UP000499080">
    <property type="component" value="Unassembled WGS sequence"/>
</dbReference>
<organism evidence="3 4">
    <name type="scientific">Araneus ventricosus</name>
    <name type="common">Orbweaver spider</name>
    <name type="synonym">Epeira ventricosa</name>
    <dbReference type="NCBI Taxonomy" id="182803"/>
    <lineage>
        <taxon>Eukaryota</taxon>
        <taxon>Metazoa</taxon>
        <taxon>Ecdysozoa</taxon>
        <taxon>Arthropoda</taxon>
        <taxon>Chelicerata</taxon>
        <taxon>Arachnida</taxon>
        <taxon>Araneae</taxon>
        <taxon>Araneomorphae</taxon>
        <taxon>Entelegynae</taxon>
        <taxon>Araneoidea</taxon>
        <taxon>Araneidae</taxon>
        <taxon>Araneus</taxon>
    </lineage>
</organism>
<feature type="transmembrane region" description="Helical" evidence="2">
    <location>
        <begin position="174"/>
        <end position="192"/>
    </location>
</feature>
<feature type="coiled-coil region" evidence="1">
    <location>
        <begin position="50"/>
        <end position="77"/>
    </location>
</feature>
<evidence type="ECO:0000313" key="4">
    <source>
        <dbReference type="Proteomes" id="UP000499080"/>
    </source>
</evidence>
<accession>A0A4Y2KSD0</accession>
<dbReference type="OrthoDB" id="6437672at2759"/>
<keyword evidence="1" id="KW-0175">Coiled coil</keyword>
<keyword evidence="4" id="KW-1185">Reference proteome</keyword>
<dbReference type="AlphaFoldDB" id="A0A4Y2KSD0"/>
<comment type="caution">
    <text evidence="3">The sequence shown here is derived from an EMBL/GenBank/DDBJ whole genome shotgun (WGS) entry which is preliminary data.</text>
</comment>
<reference evidence="3 4" key="1">
    <citation type="journal article" date="2019" name="Sci. Rep.">
        <title>Orb-weaving spider Araneus ventricosus genome elucidates the spidroin gene catalogue.</title>
        <authorList>
            <person name="Kono N."/>
            <person name="Nakamura H."/>
            <person name="Ohtoshi R."/>
            <person name="Moran D.A.P."/>
            <person name="Shinohara A."/>
            <person name="Yoshida Y."/>
            <person name="Fujiwara M."/>
            <person name="Mori M."/>
            <person name="Tomita M."/>
            <person name="Arakawa K."/>
        </authorList>
    </citation>
    <scope>NUCLEOTIDE SEQUENCE [LARGE SCALE GENOMIC DNA]</scope>
</reference>
<evidence type="ECO:0000313" key="3">
    <source>
        <dbReference type="EMBL" id="GBN05069.1"/>
    </source>
</evidence>
<evidence type="ECO:0000256" key="2">
    <source>
        <dbReference type="SAM" id="Phobius"/>
    </source>
</evidence>
<dbReference type="EMBL" id="BGPR01004939">
    <property type="protein sequence ID" value="GBN05069.1"/>
    <property type="molecule type" value="Genomic_DNA"/>
</dbReference>